<dbReference type="AlphaFoldDB" id="A0A0P0L6Y8"/>
<evidence type="ECO:0000256" key="1">
    <source>
        <dbReference type="SAM" id="Coils"/>
    </source>
</evidence>
<reference evidence="2" key="1">
    <citation type="submission" date="2015-01" db="EMBL/GenBank/DDBJ databases">
        <authorList>
            <person name="Zhao X.J."/>
            <person name="Ma P."/>
        </authorList>
    </citation>
    <scope>NUCLEOTIDE SEQUENCE</scope>
    <source>
        <strain evidence="2">ECN49</strain>
        <plasmid evidence="2">pKPC-ECN49</plasmid>
    </source>
</reference>
<dbReference type="InterPro" id="IPR048235">
    <property type="entry name" value="DDP1-like"/>
</dbReference>
<sequence length="184" mass="21248">MRYVNFRLEDDDYKLLQDNLPCSVPSYCKSVATGFIDEIKSNSKKDTGLEKKNFLSIDLRNDYLTEKFTFLFTAEQKEALTKAAKSHGWNLSREVRHRLQMTLDNKMDFYDQELRVLNGARNAVDVVGRNLNFIIVRDNAQIVDKSGFKEDVDMLQQNIASLKAELESYIALCKGRRIYGKVGF</sequence>
<organism evidence="2">
    <name type="scientific">Enterobacter cloacae</name>
    <dbReference type="NCBI Taxonomy" id="550"/>
    <lineage>
        <taxon>Bacteria</taxon>
        <taxon>Pseudomonadati</taxon>
        <taxon>Pseudomonadota</taxon>
        <taxon>Gammaproteobacteria</taxon>
        <taxon>Enterobacterales</taxon>
        <taxon>Enterobacteriaceae</taxon>
        <taxon>Enterobacter</taxon>
        <taxon>Enterobacter cloacae complex</taxon>
    </lineage>
</organism>
<name>A0A0P0L6Y8_ENTCL</name>
<feature type="coiled-coil region" evidence="1">
    <location>
        <begin position="145"/>
        <end position="172"/>
    </location>
</feature>
<protein>
    <recommendedName>
        <fullName evidence="3">DNA distortion polypeptide 1</fullName>
    </recommendedName>
</protein>
<evidence type="ECO:0008006" key="3">
    <source>
        <dbReference type="Google" id="ProtNLM"/>
    </source>
</evidence>
<dbReference type="NCBIfam" id="NF041451">
    <property type="entry name" value="DDP1"/>
    <property type="match status" value="1"/>
</dbReference>
<evidence type="ECO:0000313" key="2">
    <source>
        <dbReference type="EMBL" id="ALK43877.1"/>
    </source>
</evidence>
<geneLocation type="plasmid" evidence="2">
    <name>pKPC-ECN49</name>
</geneLocation>
<proteinExistence type="predicted"/>
<accession>A0A0P0L6Y8</accession>
<dbReference type="RefSeq" id="WP_020956901.1">
    <property type="nucleotide sequence ID" value="NZ_KP726894.1"/>
</dbReference>
<dbReference type="EMBL" id="KP726894">
    <property type="protein sequence ID" value="ALK43877.1"/>
    <property type="molecule type" value="Genomic_DNA"/>
</dbReference>
<keyword evidence="1" id="KW-0175">Coiled coil</keyword>
<keyword evidence="2" id="KW-0614">Plasmid</keyword>